<evidence type="ECO:0000259" key="7">
    <source>
        <dbReference type="Pfam" id="PF21982"/>
    </source>
</evidence>
<accession>A0A4R5W701</accession>
<evidence type="ECO:0000259" key="6">
    <source>
        <dbReference type="Pfam" id="PF21981"/>
    </source>
</evidence>
<dbReference type="InterPro" id="IPR003783">
    <property type="entry name" value="Regulatory_RecX"/>
</dbReference>
<dbReference type="Pfam" id="PF21982">
    <property type="entry name" value="RecX_HTH1"/>
    <property type="match status" value="1"/>
</dbReference>
<keyword evidence="9" id="KW-1185">Reference proteome</keyword>
<dbReference type="Gene3D" id="1.10.10.10">
    <property type="entry name" value="Winged helix-like DNA-binding domain superfamily/Winged helix DNA-binding domain"/>
    <property type="match status" value="3"/>
</dbReference>
<sequence>MRPKQQKLTLKNRALNYLSLREHSRLELGRKLARYAEEGDDVEALLDFLEKAKFLSSERFSEALVRRRSESYGNSRILAELQTHNLDPELMAQSKAELAETEVARACAAWQKKFGHLALANSSDSDSSDPDSIQSSREQRAKQFRFLAQRGFSSNAIKIALRGIVDDVDQFDS</sequence>
<reference evidence="8 9" key="1">
    <citation type="submission" date="2019-03" db="EMBL/GenBank/DDBJ databases">
        <title>Sapientia aquatica gen. nov., sp. nov., isolated from a crater lake.</title>
        <authorList>
            <person name="Felfoldi T."/>
            <person name="Szabo A."/>
            <person name="Toth E."/>
            <person name="Schumann P."/>
            <person name="Keki Z."/>
            <person name="Marialigeti K."/>
            <person name="Mathe I."/>
        </authorList>
    </citation>
    <scope>NUCLEOTIDE SEQUENCE [LARGE SCALE GENOMIC DNA]</scope>
    <source>
        <strain evidence="8 9">SA-152</strain>
    </source>
</reference>
<dbReference type="EMBL" id="SMYL01000001">
    <property type="protein sequence ID" value="TDK68035.1"/>
    <property type="molecule type" value="Genomic_DNA"/>
</dbReference>
<dbReference type="Proteomes" id="UP000294829">
    <property type="component" value="Unassembled WGS sequence"/>
</dbReference>
<evidence type="ECO:0000256" key="4">
    <source>
        <dbReference type="ARBA" id="ARBA00022490"/>
    </source>
</evidence>
<keyword evidence="4 5" id="KW-0963">Cytoplasm</keyword>
<evidence type="ECO:0000256" key="2">
    <source>
        <dbReference type="ARBA" id="ARBA00009695"/>
    </source>
</evidence>
<dbReference type="InterPro" id="IPR053925">
    <property type="entry name" value="RecX_HTH_3rd"/>
</dbReference>
<dbReference type="Pfam" id="PF21981">
    <property type="entry name" value="RecX_HTH3"/>
    <property type="match status" value="1"/>
</dbReference>
<dbReference type="PANTHER" id="PTHR33602">
    <property type="entry name" value="REGULATORY PROTEIN RECX FAMILY PROTEIN"/>
    <property type="match status" value="1"/>
</dbReference>
<evidence type="ECO:0000256" key="1">
    <source>
        <dbReference type="ARBA" id="ARBA00004496"/>
    </source>
</evidence>
<dbReference type="HAMAP" id="MF_01114">
    <property type="entry name" value="RecX"/>
    <property type="match status" value="1"/>
</dbReference>
<dbReference type="OrthoDB" id="5295441at2"/>
<comment type="subcellular location">
    <subcellularLocation>
        <location evidence="1 5">Cytoplasm</location>
    </subcellularLocation>
</comment>
<comment type="caution">
    <text evidence="8">The sequence shown here is derived from an EMBL/GenBank/DDBJ whole genome shotgun (WGS) entry which is preliminary data.</text>
</comment>
<dbReference type="InterPro" id="IPR036388">
    <property type="entry name" value="WH-like_DNA-bd_sf"/>
</dbReference>
<feature type="domain" description="RecX third three-helical" evidence="6">
    <location>
        <begin position="135"/>
        <end position="161"/>
    </location>
</feature>
<gene>
    <name evidence="5 8" type="primary">recX</name>
    <name evidence="8" type="ORF">E2I14_00300</name>
</gene>
<dbReference type="GO" id="GO:0005737">
    <property type="term" value="C:cytoplasm"/>
    <property type="evidence" value="ECO:0007669"/>
    <property type="project" value="UniProtKB-SubCell"/>
</dbReference>
<dbReference type="GO" id="GO:0006282">
    <property type="term" value="P:regulation of DNA repair"/>
    <property type="evidence" value="ECO:0007669"/>
    <property type="project" value="UniProtKB-UniRule"/>
</dbReference>
<feature type="domain" description="RecX first three-helical" evidence="7">
    <location>
        <begin position="11"/>
        <end position="49"/>
    </location>
</feature>
<dbReference type="NCBIfam" id="NF001055">
    <property type="entry name" value="PRK00117.2-5"/>
    <property type="match status" value="1"/>
</dbReference>
<evidence type="ECO:0000256" key="3">
    <source>
        <dbReference type="ARBA" id="ARBA00018111"/>
    </source>
</evidence>
<dbReference type="AlphaFoldDB" id="A0A4R5W701"/>
<proteinExistence type="inferred from homology"/>
<dbReference type="PANTHER" id="PTHR33602:SF1">
    <property type="entry name" value="REGULATORY PROTEIN RECX FAMILY PROTEIN"/>
    <property type="match status" value="1"/>
</dbReference>
<evidence type="ECO:0000256" key="5">
    <source>
        <dbReference type="HAMAP-Rule" id="MF_01114"/>
    </source>
</evidence>
<protein>
    <recommendedName>
        <fullName evidence="3 5">Regulatory protein RecX</fullName>
    </recommendedName>
</protein>
<organism evidence="8 9">
    <name type="scientific">Sapientia aquatica</name>
    <dbReference type="NCBI Taxonomy" id="1549640"/>
    <lineage>
        <taxon>Bacteria</taxon>
        <taxon>Pseudomonadati</taxon>
        <taxon>Pseudomonadota</taxon>
        <taxon>Betaproteobacteria</taxon>
        <taxon>Burkholderiales</taxon>
        <taxon>Oxalobacteraceae</taxon>
        <taxon>Sapientia</taxon>
    </lineage>
</organism>
<dbReference type="InterPro" id="IPR053926">
    <property type="entry name" value="RecX_HTH_1st"/>
</dbReference>
<comment type="function">
    <text evidence="5">Modulates RecA activity.</text>
</comment>
<evidence type="ECO:0000313" key="9">
    <source>
        <dbReference type="Proteomes" id="UP000294829"/>
    </source>
</evidence>
<comment type="similarity">
    <text evidence="2 5">Belongs to the RecX family.</text>
</comment>
<evidence type="ECO:0000313" key="8">
    <source>
        <dbReference type="EMBL" id="TDK68035.1"/>
    </source>
</evidence>
<name>A0A4R5W701_9BURK</name>
<dbReference type="RefSeq" id="WP_133324303.1">
    <property type="nucleotide sequence ID" value="NZ_SMYL01000001.1"/>
</dbReference>